<dbReference type="Gene3D" id="3.10.50.40">
    <property type="match status" value="2"/>
</dbReference>
<keyword evidence="2 5" id="KW-0413">Isomerase</keyword>
<evidence type="ECO:0000259" key="4">
    <source>
        <dbReference type="PROSITE" id="PS50198"/>
    </source>
</evidence>
<dbReference type="InterPro" id="IPR046357">
    <property type="entry name" value="PPIase_dom_sf"/>
</dbReference>
<comment type="caution">
    <text evidence="5">The sequence shown here is derived from an EMBL/GenBank/DDBJ whole genome shotgun (WGS) entry which is preliminary data.</text>
</comment>
<gene>
    <name evidence="5" type="ORF">GD597_13615</name>
</gene>
<protein>
    <submittedName>
        <fullName evidence="5">Peptidylprolyl isomerase</fullName>
    </submittedName>
</protein>
<evidence type="ECO:0000256" key="2">
    <source>
        <dbReference type="PROSITE-ProRule" id="PRU00278"/>
    </source>
</evidence>
<dbReference type="PANTHER" id="PTHR47637">
    <property type="entry name" value="CHAPERONE SURA"/>
    <property type="match status" value="1"/>
</dbReference>
<dbReference type="Pfam" id="PF00639">
    <property type="entry name" value="Rotamase"/>
    <property type="match status" value="2"/>
</dbReference>
<evidence type="ECO:0000313" key="6">
    <source>
        <dbReference type="Proteomes" id="UP000598971"/>
    </source>
</evidence>
<dbReference type="EMBL" id="WHPF01000009">
    <property type="protein sequence ID" value="NNV56504.1"/>
    <property type="molecule type" value="Genomic_DNA"/>
</dbReference>
<dbReference type="RefSeq" id="WP_171608445.1">
    <property type="nucleotide sequence ID" value="NZ_WHPF01000009.1"/>
</dbReference>
<keyword evidence="2" id="KW-0697">Rotamase</keyword>
<dbReference type="Proteomes" id="UP000598971">
    <property type="component" value="Unassembled WGS sequence"/>
</dbReference>
<name>A0A8J8FHK8_9BACT</name>
<feature type="domain" description="PpiC" evidence="4">
    <location>
        <begin position="175"/>
        <end position="277"/>
    </location>
</feature>
<keyword evidence="1 3" id="KW-0732">Signal</keyword>
<dbReference type="AlphaFoldDB" id="A0A8J8FHK8"/>
<feature type="chain" id="PRO_5035241578" evidence="3">
    <location>
        <begin position="22"/>
        <end position="458"/>
    </location>
</feature>
<proteinExistence type="predicted"/>
<dbReference type="InterPro" id="IPR027304">
    <property type="entry name" value="Trigger_fact/SurA_dom_sf"/>
</dbReference>
<dbReference type="PROSITE" id="PS50198">
    <property type="entry name" value="PPIC_PPIASE_2"/>
    <property type="match status" value="1"/>
</dbReference>
<sequence length="458" mass="51881">MKKLLSVVCLALVVTPLFTIAQTQRVVADKIIAQVGDRIILKSDIDNAIIDTKRQDPEAALPANANCLFLQGQLIQKTLVLQAEKDSLLLEEDELEALLDNKIRFFISQYGSQDMLEQIAGRTVYQIKEDLRQPFKERTLAEKMQNKILDGVKISPNEVKEFFNKIPKDSLRYYESDVEVSQIILLPKANKDLEDFVAAQLLDMKRQVESGAKKFDQLARLYTDDPGSKETGGQYSINRVDKAWDPTFVSAAFKLKEGQISPVIKSKFGLHIIQMVSRAGDDAVVRHILKIPPVTDVEIKEGVAKLDSIRTRIISNEFSFATAVNKYSDDENSKFTAGFFTGRDGSTFVTIDELDKDAVVALKNLSVGDISKPQSYTDERGRKAVRILFLKTRTEPHIENLRDDYNKLAQRALEAKKQVVLEKWFKEHIPNYYIMVDPEFNTCSSIDEWLHAASTTNR</sequence>
<feature type="signal peptide" evidence="3">
    <location>
        <begin position="1"/>
        <end position="21"/>
    </location>
</feature>
<dbReference type="InterPro" id="IPR050280">
    <property type="entry name" value="OMP_Chaperone_SurA"/>
</dbReference>
<dbReference type="InterPro" id="IPR000297">
    <property type="entry name" value="PPIase_PpiC"/>
</dbReference>
<keyword evidence="6" id="KW-1185">Reference proteome</keyword>
<evidence type="ECO:0000313" key="5">
    <source>
        <dbReference type="EMBL" id="NNV56504.1"/>
    </source>
</evidence>
<evidence type="ECO:0000256" key="3">
    <source>
        <dbReference type="SAM" id="SignalP"/>
    </source>
</evidence>
<organism evidence="5 6">
    <name type="scientific">Limnovirga soli</name>
    <dbReference type="NCBI Taxonomy" id="2656915"/>
    <lineage>
        <taxon>Bacteria</taxon>
        <taxon>Pseudomonadati</taxon>
        <taxon>Bacteroidota</taxon>
        <taxon>Chitinophagia</taxon>
        <taxon>Chitinophagales</taxon>
        <taxon>Chitinophagaceae</taxon>
        <taxon>Limnovirga</taxon>
    </lineage>
</organism>
<accession>A0A8J8FHK8</accession>
<evidence type="ECO:0000256" key="1">
    <source>
        <dbReference type="ARBA" id="ARBA00022729"/>
    </source>
</evidence>
<dbReference type="Gene3D" id="1.10.4030.10">
    <property type="entry name" value="Porin chaperone SurA, peptide-binding domain"/>
    <property type="match status" value="1"/>
</dbReference>
<dbReference type="PANTHER" id="PTHR47637:SF1">
    <property type="entry name" value="CHAPERONE SURA"/>
    <property type="match status" value="1"/>
</dbReference>
<dbReference type="GO" id="GO:0003755">
    <property type="term" value="F:peptidyl-prolyl cis-trans isomerase activity"/>
    <property type="evidence" value="ECO:0007669"/>
    <property type="project" value="UniProtKB-KW"/>
</dbReference>
<dbReference type="SUPFAM" id="SSF109998">
    <property type="entry name" value="Triger factor/SurA peptide-binding domain-like"/>
    <property type="match status" value="1"/>
</dbReference>
<dbReference type="SUPFAM" id="SSF54534">
    <property type="entry name" value="FKBP-like"/>
    <property type="match status" value="2"/>
</dbReference>
<reference evidence="5" key="1">
    <citation type="submission" date="2019-10" db="EMBL/GenBank/DDBJ databases">
        <title>Draft genome sequence of Panacibacter sp. KCS-6.</title>
        <authorList>
            <person name="Yim K.J."/>
        </authorList>
    </citation>
    <scope>NUCLEOTIDE SEQUENCE</scope>
    <source>
        <strain evidence="5">KCS-6</strain>
    </source>
</reference>